<gene>
    <name evidence="2" type="ORF">PCC6912_21180</name>
</gene>
<name>A0A3S0YGA3_CHLFR</name>
<evidence type="ECO:0000313" key="2">
    <source>
        <dbReference type="EMBL" id="RUR83875.1"/>
    </source>
</evidence>
<dbReference type="SUPFAM" id="SSF51735">
    <property type="entry name" value="NAD(P)-binding Rossmann-fold domains"/>
    <property type="match status" value="1"/>
</dbReference>
<proteinExistence type="predicted"/>
<dbReference type="InterPro" id="IPR036291">
    <property type="entry name" value="NAD(P)-bd_dom_sf"/>
</dbReference>
<accession>A0A3S0YGA3</accession>
<evidence type="ECO:0000313" key="3">
    <source>
        <dbReference type="Proteomes" id="UP000268857"/>
    </source>
</evidence>
<reference evidence="2 3" key="1">
    <citation type="journal article" date="2019" name="Genome Biol. Evol.">
        <title>Day and night: Metabolic profiles and evolutionary relationships of six axenic non-marine cyanobacteria.</title>
        <authorList>
            <person name="Will S.E."/>
            <person name="Henke P."/>
            <person name="Boedeker C."/>
            <person name="Huang S."/>
            <person name="Brinkmann H."/>
            <person name="Rohde M."/>
            <person name="Jarek M."/>
            <person name="Friedl T."/>
            <person name="Seufert S."/>
            <person name="Schumacher M."/>
            <person name="Overmann J."/>
            <person name="Neumann-Schaal M."/>
            <person name="Petersen J."/>
        </authorList>
    </citation>
    <scope>NUCLEOTIDE SEQUENCE [LARGE SCALE GENOMIC DNA]</scope>
    <source>
        <strain evidence="2 3">PCC 6912</strain>
    </source>
</reference>
<dbReference type="PANTHER" id="PTHR11011:SF45">
    <property type="entry name" value="FATTY ACYL-COA REDUCTASE CG8306-RELATED"/>
    <property type="match status" value="1"/>
</dbReference>
<dbReference type="RefSeq" id="WP_071588475.1">
    <property type="nucleotide sequence ID" value="NZ_AJLN01000015.1"/>
</dbReference>
<comment type="caution">
    <text evidence="2">The sequence shown here is derived from an EMBL/GenBank/DDBJ whole genome shotgun (WGS) entry which is preliminary data.</text>
</comment>
<dbReference type="STRING" id="211165.GCA_000317285_00148"/>
<dbReference type="PANTHER" id="PTHR11011">
    <property type="entry name" value="MALE STERILITY PROTEIN 2-RELATED"/>
    <property type="match status" value="1"/>
</dbReference>
<evidence type="ECO:0000259" key="1">
    <source>
        <dbReference type="Pfam" id="PF07993"/>
    </source>
</evidence>
<dbReference type="Gene3D" id="3.40.50.720">
    <property type="entry name" value="NAD(P)-binding Rossmann-like Domain"/>
    <property type="match status" value="1"/>
</dbReference>
<organism evidence="2 3">
    <name type="scientific">Chlorogloeopsis fritschii PCC 6912</name>
    <dbReference type="NCBI Taxonomy" id="211165"/>
    <lineage>
        <taxon>Bacteria</taxon>
        <taxon>Bacillati</taxon>
        <taxon>Cyanobacteriota</taxon>
        <taxon>Cyanophyceae</taxon>
        <taxon>Nostocales</taxon>
        <taxon>Chlorogloeopsidaceae</taxon>
        <taxon>Chlorogloeopsis</taxon>
    </lineage>
</organism>
<dbReference type="AlphaFoldDB" id="A0A3S0YGA3"/>
<dbReference type="Proteomes" id="UP000268857">
    <property type="component" value="Unassembled WGS sequence"/>
</dbReference>
<keyword evidence="3" id="KW-1185">Reference proteome</keyword>
<dbReference type="InterPro" id="IPR026055">
    <property type="entry name" value="FAR"/>
</dbReference>
<dbReference type="GO" id="GO:0080019">
    <property type="term" value="F:alcohol-forming very long-chain fatty acyl-CoA reductase activity"/>
    <property type="evidence" value="ECO:0007669"/>
    <property type="project" value="InterPro"/>
</dbReference>
<dbReference type="EMBL" id="RSCJ01000006">
    <property type="protein sequence ID" value="RUR83875.1"/>
    <property type="molecule type" value="Genomic_DNA"/>
</dbReference>
<dbReference type="Pfam" id="PF07993">
    <property type="entry name" value="NAD_binding_4"/>
    <property type="match status" value="1"/>
</dbReference>
<feature type="domain" description="Thioester reductase (TE)" evidence="1">
    <location>
        <begin position="47"/>
        <end position="213"/>
    </location>
</feature>
<protein>
    <submittedName>
        <fullName evidence="2">Ketoreductase</fullName>
    </submittedName>
</protein>
<dbReference type="OrthoDB" id="9807212at2"/>
<dbReference type="GO" id="GO:0035336">
    <property type="term" value="P:long-chain fatty-acyl-CoA metabolic process"/>
    <property type="evidence" value="ECO:0007669"/>
    <property type="project" value="TreeGrafter"/>
</dbReference>
<sequence length="356" mass="39457">MYINHFPQRKTILLTGASGVVGQALLARLYAHSVICLTYRKPISHPNATTIPCDISLPGLSLSQTQLKDIAKCVDCIVHSAAITDFGESDELIHRTNVRGLENMLELAAIAQVPFYYISTAFIRPHQRKNGPLEHTYTISKREGERLVRESGLPHAIIRPSIVIGDSRSGQIARFQGIYNIVGSFFRGFLPILPMLPQAYIDFIPQDVVANAIAALIEHDCVAGEYWSTSGNKALTVRQIADLIAEFGKSKGIQINIPRMVSPDIVDRLIRPAFMSELPKSVKKGFDWFAQVAPYLCNEEPFPTSLPEMETRFGVAPLPHLETALTHSLEYWASQTRACSGAKAKKDRVQLAKCDC</sequence>
<dbReference type="InterPro" id="IPR013120">
    <property type="entry name" value="FAR_NAD-bd"/>
</dbReference>